<accession>A0A6A4JRU9</accession>
<sequence length="578" mass="63393">MPHIPEAKPDSTQGSDESLNFQLAQPVVPPSSSFKLESKVEDLEGQQSEKTYLETEIDSYSGLDFKNGRSVSTSIRPPTPTKPTLRAFTFDTTNPFAVGTSDNALKDLYSTVNKTKSKPEVPPKPSSKQINIKSAVQSNDKRFSTVSLFDNAADSNGCKKIRDEGLIQRVNSLPNLEPLQLVQVGNRLQPVHDIQRNSTIGYGVINKIKENGTCLKPLPMTDDSNADYCDMIPDSPLYINELPNDSENVYEDVKISSPKRFLAIHQQRPPHNFVSDVLSKTPDGDYTEMVSPISDVSFSFQSSSIYENLPVHSSERNDSSGEVLEPPLEFSSRGYPIIPDSNRAPDSFEYNTSKSPYYVNSETISHGQQSDVSLSPSSSLASTVASSFQGIQVCYFPPQPSPDFYGDVNTCGLPAGSMNSSRRPGSTSDFSIASSSDISRRSSTTRSRSRIPVPVKSPRTPDLYPQHPHISVPEEPAPPLPSTPSPSPVIIPKNKKKSNKQEIKLSPSSPPTGKSARWYEKLGCIQSDTIQPAEPYGVPGERKRSKSLNKEHRKSKFFVPFEPNDEAPSGTSTSPSNT</sequence>
<dbReference type="AlphaFoldDB" id="A0A6A4JRU9"/>
<feature type="compositionally biased region" description="Pro residues" evidence="1">
    <location>
        <begin position="475"/>
        <end position="489"/>
    </location>
</feature>
<organism evidence="2 3">
    <name type="scientific">Apolygus lucorum</name>
    <name type="common">Small green plant bug</name>
    <name type="synonym">Lygocoris lucorum</name>
    <dbReference type="NCBI Taxonomy" id="248454"/>
    <lineage>
        <taxon>Eukaryota</taxon>
        <taxon>Metazoa</taxon>
        <taxon>Ecdysozoa</taxon>
        <taxon>Arthropoda</taxon>
        <taxon>Hexapoda</taxon>
        <taxon>Insecta</taxon>
        <taxon>Pterygota</taxon>
        <taxon>Neoptera</taxon>
        <taxon>Paraneoptera</taxon>
        <taxon>Hemiptera</taxon>
        <taxon>Heteroptera</taxon>
        <taxon>Panheteroptera</taxon>
        <taxon>Cimicomorpha</taxon>
        <taxon>Miridae</taxon>
        <taxon>Mirini</taxon>
        <taxon>Apolygus</taxon>
    </lineage>
</organism>
<feature type="region of interest" description="Disordered" evidence="1">
    <location>
        <begin position="29"/>
        <end position="49"/>
    </location>
</feature>
<reference evidence="2" key="1">
    <citation type="journal article" date="2021" name="Mol. Ecol. Resour.">
        <title>Apolygus lucorum genome provides insights into omnivorousness and mesophyll feeding.</title>
        <authorList>
            <person name="Liu Y."/>
            <person name="Liu H."/>
            <person name="Wang H."/>
            <person name="Huang T."/>
            <person name="Liu B."/>
            <person name="Yang B."/>
            <person name="Yin L."/>
            <person name="Li B."/>
            <person name="Zhang Y."/>
            <person name="Zhang S."/>
            <person name="Jiang F."/>
            <person name="Zhang X."/>
            <person name="Ren Y."/>
            <person name="Wang B."/>
            <person name="Wang S."/>
            <person name="Lu Y."/>
            <person name="Wu K."/>
            <person name="Fan W."/>
            <person name="Wang G."/>
        </authorList>
    </citation>
    <scope>NUCLEOTIDE SEQUENCE</scope>
    <source>
        <strain evidence="2">12Hb</strain>
    </source>
</reference>
<proteinExistence type="predicted"/>
<gene>
    <name evidence="2" type="ORF">GE061_014956</name>
</gene>
<feature type="compositionally biased region" description="Low complexity" evidence="1">
    <location>
        <begin position="426"/>
        <end position="446"/>
    </location>
</feature>
<keyword evidence="3" id="KW-1185">Reference proteome</keyword>
<feature type="region of interest" description="Disordered" evidence="1">
    <location>
        <begin position="416"/>
        <end position="578"/>
    </location>
</feature>
<comment type="caution">
    <text evidence="2">The sequence shown here is derived from an EMBL/GenBank/DDBJ whole genome shotgun (WGS) entry which is preliminary data.</text>
</comment>
<feature type="compositionally biased region" description="Polar residues" evidence="1">
    <location>
        <begin position="569"/>
        <end position="578"/>
    </location>
</feature>
<dbReference type="EMBL" id="WIXP02000006">
    <property type="protein sequence ID" value="KAF6209211.1"/>
    <property type="molecule type" value="Genomic_DNA"/>
</dbReference>
<feature type="compositionally biased region" description="Basic residues" evidence="1">
    <location>
        <begin position="543"/>
        <end position="556"/>
    </location>
</feature>
<evidence type="ECO:0000313" key="3">
    <source>
        <dbReference type="Proteomes" id="UP000466442"/>
    </source>
</evidence>
<dbReference type="OrthoDB" id="10030037at2759"/>
<evidence type="ECO:0000313" key="2">
    <source>
        <dbReference type="EMBL" id="KAF6209211.1"/>
    </source>
</evidence>
<dbReference type="Proteomes" id="UP000466442">
    <property type="component" value="Unassembled WGS sequence"/>
</dbReference>
<feature type="region of interest" description="Disordered" evidence="1">
    <location>
        <begin position="311"/>
        <end position="349"/>
    </location>
</feature>
<protein>
    <submittedName>
        <fullName evidence="2">Uncharacterized protein</fullName>
    </submittedName>
</protein>
<name>A0A6A4JRU9_APOLU</name>
<evidence type="ECO:0000256" key="1">
    <source>
        <dbReference type="SAM" id="MobiDB-lite"/>
    </source>
</evidence>